<keyword evidence="2" id="KW-0067">ATP-binding</keyword>
<dbReference type="Proteomes" id="UP001596337">
    <property type="component" value="Unassembled WGS sequence"/>
</dbReference>
<protein>
    <submittedName>
        <fullName evidence="2">ATP-binding protein</fullName>
    </submittedName>
</protein>
<proteinExistence type="predicted"/>
<dbReference type="Pfam" id="PF01902">
    <property type="entry name" value="Diphthami_syn_2"/>
    <property type="match status" value="1"/>
</dbReference>
<dbReference type="EMBL" id="JBHSXX010000001">
    <property type="protein sequence ID" value="MFC6868799.1"/>
    <property type="molecule type" value="Genomic_DNA"/>
</dbReference>
<dbReference type="GO" id="GO:0005524">
    <property type="term" value="F:ATP binding"/>
    <property type="evidence" value="ECO:0007669"/>
    <property type="project" value="UniProtKB-KW"/>
</dbReference>
<name>A0ABW2C449_9PSEU</name>
<dbReference type="RefSeq" id="WP_345396722.1">
    <property type="nucleotide sequence ID" value="NZ_BAABLA010000026.1"/>
</dbReference>
<evidence type="ECO:0000259" key="1">
    <source>
        <dbReference type="Pfam" id="PF01902"/>
    </source>
</evidence>
<keyword evidence="3" id="KW-1185">Reference proteome</keyword>
<sequence length="222" mass="24323">MTDPVALSWSGGKDSLLALAALQARGVDVVELLVNVVDSTGRAVMHDVPAELLREQSSALGVGCREIRLPARASNAEYEATVATAMRALRADGVTRVAFGDLHLTDVRAYREAQLDALGIEAVFPLWGRDTARLMADFLREGHRAIVICVDTEQLDGSYCGRYVTERFLADLPAGVDAAGENGEYHTFVFDSPLFAHEVSFRTGEQVTRTNRFRYQELAHPD</sequence>
<feature type="domain" description="Diphthamide synthase" evidence="1">
    <location>
        <begin position="6"/>
        <end position="204"/>
    </location>
</feature>
<evidence type="ECO:0000313" key="3">
    <source>
        <dbReference type="Proteomes" id="UP001596337"/>
    </source>
</evidence>
<organism evidence="2 3">
    <name type="scientific">Haloechinothrix salitolerans</name>
    <dbReference type="NCBI Taxonomy" id="926830"/>
    <lineage>
        <taxon>Bacteria</taxon>
        <taxon>Bacillati</taxon>
        <taxon>Actinomycetota</taxon>
        <taxon>Actinomycetes</taxon>
        <taxon>Pseudonocardiales</taxon>
        <taxon>Pseudonocardiaceae</taxon>
        <taxon>Haloechinothrix</taxon>
    </lineage>
</organism>
<evidence type="ECO:0000313" key="2">
    <source>
        <dbReference type="EMBL" id="MFC6868799.1"/>
    </source>
</evidence>
<dbReference type="InterPro" id="IPR002761">
    <property type="entry name" value="Diphthami_syn_dom"/>
</dbReference>
<dbReference type="Gene3D" id="3.40.50.620">
    <property type="entry name" value="HUPs"/>
    <property type="match status" value="1"/>
</dbReference>
<accession>A0ABW2C449</accession>
<gene>
    <name evidence="2" type="ORF">ACFQGD_16785</name>
</gene>
<reference evidence="3" key="1">
    <citation type="journal article" date="2019" name="Int. J. Syst. Evol. Microbiol.">
        <title>The Global Catalogue of Microorganisms (GCM) 10K type strain sequencing project: providing services to taxonomists for standard genome sequencing and annotation.</title>
        <authorList>
            <consortium name="The Broad Institute Genomics Platform"/>
            <consortium name="The Broad Institute Genome Sequencing Center for Infectious Disease"/>
            <person name="Wu L."/>
            <person name="Ma J."/>
        </authorList>
    </citation>
    <scope>NUCLEOTIDE SEQUENCE [LARGE SCALE GENOMIC DNA]</scope>
    <source>
        <strain evidence="3">KCTC 32255</strain>
    </source>
</reference>
<comment type="caution">
    <text evidence="2">The sequence shown here is derived from an EMBL/GenBank/DDBJ whole genome shotgun (WGS) entry which is preliminary data.</text>
</comment>
<dbReference type="InterPro" id="IPR014729">
    <property type="entry name" value="Rossmann-like_a/b/a_fold"/>
</dbReference>
<keyword evidence="2" id="KW-0547">Nucleotide-binding</keyword>
<dbReference type="Gene3D" id="3.90.1490.10">
    <property type="entry name" value="putative n-type atp pyrophosphatase, domain 2"/>
    <property type="match status" value="1"/>
</dbReference>
<dbReference type="SUPFAM" id="SSF52402">
    <property type="entry name" value="Adenine nucleotide alpha hydrolases-like"/>
    <property type="match status" value="1"/>
</dbReference>